<evidence type="ECO:0000313" key="18">
    <source>
        <dbReference type="Proteomes" id="UP000286271"/>
    </source>
</evidence>
<evidence type="ECO:0000313" key="6">
    <source>
        <dbReference type="EMBL" id="RGR70703.1"/>
    </source>
</evidence>
<evidence type="ECO:0000313" key="10">
    <source>
        <dbReference type="EMBL" id="RHF87203.1"/>
    </source>
</evidence>
<evidence type="ECO:0000313" key="5">
    <source>
        <dbReference type="EMBL" id="RGQ51073.1"/>
    </source>
</evidence>
<evidence type="ECO:0000313" key="4">
    <source>
        <dbReference type="EMBL" id="CUN00091.1"/>
    </source>
</evidence>
<dbReference type="Proteomes" id="UP000285820">
    <property type="component" value="Unassembled WGS sequence"/>
</dbReference>
<dbReference type="EMBL" id="QRHP01000001">
    <property type="protein sequence ID" value="RHF87203.1"/>
    <property type="molecule type" value="Genomic_DNA"/>
</dbReference>
<evidence type="ECO:0000313" key="15">
    <source>
        <dbReference type="Proteomes" id="UP000283701"/>
    </source>
</evidence>
<dbReference type="EMBL" id="CYXX01000009">
    <property type="protein sequence ID" value="CUN00091.1"/>
    <property type="molecule type" value="Genomic_DNA"/>
</dbReference>
<keyword evidence="1" id="KW-1133">Transmembrane helix</keyword>
<evidence type="ECO:0000313" key="8">
    <source>
        <dbReference type="EMBL" id="RHC99972.1"/>
    </source>
</evidence>
<keyword evidence="1" id="KW-0472">Membrane</keyword>
<evidence type="ECO:0000313" key="3">
    <source>
        <dbReference type="EMBL" id="CRL41643.1"/>
    </source>
</evidence>
<evidence type="ECO:0000313" key="7">
    <source>
        <dbReference type="EMBL" id="RHA82567.1"/>
    </source>
</evidence>
<dbReference type="EMBL" id="QRTF01000010">
    <property type="protein sequence ID" value="RGQ51073.1"/>
    <property type="molecule type" value="Genomic_DNA"/>
</dbReference>
<dbReference type="Proteomes" id="UP000049828">
    <property type="component" value="Unassembled WGS sequence"/>
</dbReference>
<dbReference type="RefSeq" id="WP_007882510.1">
    <property type="nucleotide sequence ID" value="NZ_CABJFX010000052.1"/>
</dbReference>
<keyword evidence="1" id="KW-0812">Transmembrane</keyword>
<dbReference type="STRING" id="360807.ERS852392_00933"/>
<dbReference type="EMBL" id="QSIQ01000029">
    <property type="protein sequence ID" value="RHC99972.1"/>
    <property type="molecule type" value="Genomic_DNA"/>
</dbReference>
<name>A0A0M6WXW5_9FIRM</name>
<proteinExistence type="predicted"/>
<dbReference type="Proteomes" id="UP000095453">
    <property type="component" value="Unassembled WGS sequence"/>
</dbReference>
<evidence type="ECO:0000313" key="16">
    <source>
        <dbReference type="Proteomes" id="UP000283738"/>
    </source>
</evidence>
<reference evidence="13 14" key="3">
    <citation type="submission" date="2018-08" db="EMBL/GenBank/DDBJ databases">
        <title>A genome reference for cultivated species of the human gut microbiota.</title>
        <authorList>
            <person name="Zou Y."/>
            <person name="Xue W."/>
            <person name="Luo G."/>
        </authorList>
    </citation>
    <scope>NUCLEOTIDE SEQUENCE [LARGE SCALE GENOMIC DNA]</scope>
    <source>
        <strain evidence="6 17">AF24-4</strain>
        <strain evidence="5 16">AF28-15</strain>
        <strain evidence="10 15">AM23-23AC</strain>
        <strain evidence="9 18">AM27-11</strain>
        <strain evidence="8 13">AM32-8LB</strain>
        <strain evidence="7 14">AM42-1AC</strain>
    </source>
</reference>
<feature type="transmembrane region" description="Helical" evidence="1">
    <location>
        <begin position="21"/>
        <end position="37"/>
    </location>
</feature>
<dbReference type="EMBL" id="QRUN01000002">
    <property type="protein sequence ID" value="RGR70703.1"/>
    <property type="molecule type" value="Genomic_DNA"/>
</dbReference>
<dbReference type="Proteomes" id="UP000283701">
    <property type="component" value="Unassembled WGS sequence"/>
</dbReference>
<evidence type="ECO:0000259" key="2">
    <source>
        <dbReference type="Pfam" id="PF14317"/>
    </source>
</evidence>
<dbReference type="Proteomes" id="UP000283492">
    <property type="component" value="Unassembled WGS sequence"/>
</dbReference>
<dbReference type="EMBL" id="QSFX01000052">
    <property type="protein sequence ID" value="RHA82567.1"/>
    <property type="molecule type" value="Genomic_DNA"/>
</dbReference>
<evidence type="ECO:0000313" key="13">
    <source>
        <dbReference type="Proteomes" id="UP000266391"/>
    </source>
</evidence>
<reference evidence="11" key="1">
    <citation type="submission" date="2015-05" db="EMBL/GenBank/DDBJ databases">
        <authorList>
            <consortium name="Pathogen Informatics"/>
        </authorList>
    </citation>
    <scope>NUCLEOTIDE SEQUENCE [LARGE SCALE GENOMIC DNA]</scope>
    <source>
        <strain evidence="4 12">2789STDY5608887</strain>
        <strain evidence="11">L1-83</strain>
    </source>
</reference>
<feature type="domain" description="YcxB-like C-terminal" evidence="2">
    <location>
        <begin position="102"/>
        <end position="153"/>
    </location>
</feature>
<evidence type="ECO:0000313" key="17">
    <source>
        <dbReference type="Proteomes" id="UP000285820"/>
    </source>
</evidence>
<feature type="transmembrane region" description="Helical" evidence="1">
    <location>
        <begin position="49"/>
        <end position="68"/>
    </location>
</feature>
<dbReference type="EMBL" id="QSKW01000016">
    <property type="protein sequence ID" value="RHE96715.1"/>
    <property type="molecule type" value="Genomic_DNA"/>
</dbReference>
<protein>
    <recommendedName>
        <fullName evidence="2">YcxB-like C-terminal domain-containing protein</fullName>
    </recommendedName>
</protein>
<dbReference type="Proteomes" id="UP000266391">
    <property type="component" value="Unassembled WGS sequence"/>
</dbReference>
<organism evidence="3 11">
    <name type="scientific">Roseburia inulinivorans</name>
    <dbReference type="NCBI Taxonomy" id="360807"/>
    <lineage>
        <taxon>Bacteria</taxon>
        <taxon>Bacillati</taxon>
        <taxon>Bacillota</taxon>
        <taxon>Clostridia</taxon>
        <taxon>Lachnospirales</taxon>
        <taxon>Lachnospiraceae</taxon>
        <taxon>Roseburia</taxon>
    </lineage>
</organism>
<sequence>MVCETLINKKLMYRLYAASRLTKICVLLLLILVKQMLDMASIESNKSSSFFLIGLSIWAIVEIVVYFVDQRREAVCILKQYDVKQFRQVVSFEKEVIRVTNVINDTNFEIPYGEIKKLRKKKYLLIFQTKDQHIIILDKLQMSIAQQDELLRIIHKKMPWLRARGLA</sequence>
<dbReference type="AlphaFoldDB" id="A0A0M6WXW5"/>
<evidence type="ECO:0000256" key="1">
    <source>
        <dbReference type="SAM" id="Phobius"/>
    </source>
</evidence>
<evidence type="ECO:0000313" key="11">
    <source>
        <dbReference type="Proteomes" id="UP000049828"/>
    </source>
</evidence>
<dbReference type="Proteomes" id="UP000286271">
    <property type="component" value="Unassembled WGS sequence"/>
</dbReference>
<accession>A0A0M6WXW5</accession>
<dbReference type="Pfam" id="PF14317">
    <property type="entry name" value="YcxB"/>
    <property type="match status" value="1"/>
</dbReference>
<dbReference type="EMBL" id="CVRS01000092">
    <property type="protein sequence ID" value="CRL41643.1"/>
    <property type="molecule type" value="Genomic_DNA"/>
</dbReference>
<evidence type="ECO:0000313" key="14">
    <source>
        <dbReference type="Proteomes" id="UP000283492"/>
    </source>
</evidence>
<dbReference type="Proteomes" id="UP000283738">
    <property type="component" value="Unassembled WGS sequence"/>
</dbReference>
<evidence type="ECO:0000313" key="9">
    <source>
        <dbReference type="EMBL" id="RHE96715.1"/>
    </source>
</evidence>
<gene>
    <name evidence="10" type="ORF">DW654_00035</name>
    <name evidence="9" type="ORF">DW707_10520</name>
    <name evidence="8" type="ORF">DW813_14195</name>
    <name evidence="7" type="ORF">DW914_18115</name>
    <name evidence="6" type="ORF">DWY29_02025</name>
    <name evidence="5" type="ORF">DWY96_06050</name>
    <name evidence="4" type="ORF">ERS852444_01432</name>
    <name evidence="3" type="ORF">RIL183_06701</name>
</gene>
<reference evidence="3" key="2">
    <citation type="submission" date="2015-05" db="EMBL/GenBank/DDBJ databases">
        <authorList>
            <person name="Wang D.B."/>
            <person name="Wang M."/>
        </authorList>
    </citation>
    <scope>NUCLEOTIDE SEQUENCE [LARGE SCALE GENOMIC DNA]</scope>
    <source>
        <strain evidence="3">L1-83</strain>
    </source>
</reference>
<evidence type="ECO:0000313" key="12">
    <source>
        <dbReference type="Proteomes" id="UP000095453"/>
    </source>
</evidence>
<dbReference type="InterPro" id="IPR025588">
    <property type="entry name" value="YcxB-like_C"/>
</dbReference>
<keyword evidence="11" id="KW-1185">Reference proteome</keyword>
<dbReference type="GeneID" id="75160636"/>